<gene>
    <name evidence="2" type="ordered locus">Hbal_1434</name>
</gene>
<dbReference type="HOGENOM" id="CLU_2479080_0_0_5"/>
<protein>
    <recommendedName>
        <fullName evidence="4">Transmembrane protein</fullName>
    </recommendedName>
</protein>
<keyword evidence="1" id="KW-1133">Transmembrane helix</keyword>
<dbReference type="AlphaFoldDB" id="C6XJ30"/>
<keyword evidence="1" id="KW-0812">Transmembrane</keyword>
<dbReference type="EMBL" id="CP001678">
    <property type="protein sequence ID" value="ACT59125.1"/>
    <property type="molecule type" value="Genomic_DNA"/>
</dbReference>
<name>C6XJ30_HIRBI</name>
<evidence type="ECO:0000313" key="2">
    <source>
        <dbReference type="EMBL" id="ACT59125.1"/>
    </source>
</evidence>
<sequence>MISRILTAAALILATLILIAFLTNGSFQSQDGKDVSIVRISLLCGYLLLISGGVYGAFKTNAAQMFKYAIVWAGIAGLIALIYQVMH</sequence>
<evidence type="ECO:0000256" key="1">
    <source>
        <dbReference type="SAM" id="Phobius"/>
    </source>
</evidence>
<keyword evidence="1" id="KW-0472">Membrane</keyword>
<feature type="transmembrane region" description="Helical" evidence="1">
    <location>
        <begin position="65"/>
        <end position="86"/>
    </location>
</feature>
<dbReference type="OrthoDB" id="9906069at2"/>
<proteinExistence type="predicted"/>
<evidence type="ECO:0008006" key="4">
    <source>
        <dbReference type="Google" id="ProtNLM"/>
    </source>
</evidence>
<reference evidence="3" key="1">
    <citation type="journal article" date="2011" name="J. Bacteriol.">
        <title>Genome sequences of eight morphologically diverse alphaproteobacteria.</title>
        <authorList>
            <consortium name="US DOE Joint Genome Institute"/>
            <person name="Brown P.J."/>
            <person name="Kysela D.T."/>
            <person name="Buechlein A."/>
            <person name="Hemmerich C."/>
            <person name="Brun Y.V."/>
        </authorList>
    </citation>
    <scope>NUCLEOTIDE SEQUENCE [LARGE SCALE GENOMIC DNA]</scope>
    <source>
        <strain evidence="3">ATCC 49814 / DSM 5838 / IFAM 1418</strain>
    </source>
</reference>
<evidence type="ECO:0000313" key="3">
    <source>
        <dbReference type="Proteomes" id="UP000002745"/>
    </source>
</evidence>
<dbReference type="KEGG" id="hba:Hbal_1434"/>
<accession>C6XJ30</accession>
<feature type="transmembrane region" description="Helical" evidence="1">
    <location>
        <begin position="38"/>
        <end position="58"/>
    </location>
</feature>
<dbReference type="Proteomes" id="UP000002745">
    <property type="component" value="Chromosome"/>
</dbReference>
<keyword evidence="3" id="KW-1185">Reference proteome</keyword>
<dbReference type="RefSeq" id="WP_015827275.1">
    <property type="nucleotide sequence ID" value="NC_012982.1"/>
</dbReference>
<organism evidence="2 3">
    <name type="scientific">Hirschia baltica (strain ATCC 49814 / DSM 5838 / IFAM 1418)</name>
    <dbReference type="NCBI Taxonomy" id="582402"/>
    <lineage>
        <taxon>Bacteria</taxon>
        <taxon>Pseudomonadati</taxon>
        <taxon>Pseudomonadota</taxon>
        <taxon>Alphaproteobacteria</taxon>
        <taxon>Hyphomonadales</taxon>
        <taxon>Hyphomonadaceae</taxon>
        <taxon>Hirschia</taxon>
    </lineage>
</organism>